<organism evidence="1 2">
    <name type="scientific">Popillia japonica</name>
    <name type="common">Japanese beetle</name>
    <dbReference type="NCBI Taxonomy" id="7064"/>
    <lineage>
        <taxon>Eukaryota</taxon>
        <taxon>Metazoa</taxon>
        <taxon>Ecdysozoa</taxon>
        <taxon>Arthropoda</taxon>
        <taxon>Hexapoda</taxon>
        <taxon>Insecta</taxon>
        <taxon>Pterygota</taxon>
        <taxon>Neoptera</taxon>
        <taxon>Endopterygota</taxon>
        <taxon>Coleoptera</taxon>
        <taxon>Polyphaga</taxon>
        <taxon>Scarabaeiformia</taxon>
        <taxon>Scarabaeidae</taxon>
        <taxon>Rutelinae</taxon>
        <taxon>Popillia</taxon>
    </lineage>
</organism>
<evidence type="ECO:0000313" key="2">
    <source>
        <dbReference type="Proteomes" id="UP001458880"/>
    </source>
</evidence>
<protein>
    <submittedName>
        <fullName evidence="1">Uncharacterized protein</fullName>
    </submittedName>
</protein>
<accession>A0AAW1JFI2</accession>
<proteinExistence type="predicted"/>
<dbReference type="AlphaFoldDB" id="A0AAW1JFI2"/>
<name>A0AAW1JFI2_POPJA</name>
<dbReference type="Proteomes" id="UP001458880">
    <property type="component" value="Unassembled WGS sequence"/>
</dbReference>
<dbReference type="EMBL" id="JASPKY010000398">
    <property type="protein sequence ID" value="KAK9702170.1"/>
    <property type="molecule type" value="Genomic_DNA"/>
</dbReference>
<evidence type="ECO:0000313" key="1">
    <source>
        <dbReference type="EMBL" id="KAK9702170.1"/>
    </source>
</evidence>
<reference evidence="1 2" key="1">
    <citation type="journal article" date="2024" name="BMC Genomics">
        <title>De novo assembly and annotation of Popillia japonica's genome with initial clues to its potential as an invasive pest.</title>
        <authorList>
            <person name="Cucini C."/>
            <person name="Boschi S."/>
            <person name="Funari R."/>
            <person name="Cardaioli E."/>
            <person name="Iannotti N."/>
            <person name="Marturano G."/>
            <person name="Paoli F."/>
            <person name="Bruttini M."/>
            <person name="Carapelli A."/>
            <person name="Frati F."/>
            <person name="Nardi F."/>
        </authorList>
    </citation>
    <scope>NUCLEOTIDE SEQUENCE [LARGE SCALE GENOMIC DNA]</scope>
    <source>
        <strain evidence="1">DMR45628</strain>
    </source>
</reference>
<comment type="caution">
    <text evidence="1">The sequence shown here is derived from an EMBL/GenBank/DDBJ whole genome shotgun (WGS) entry which is preliminary data.</text>
</comment>
<keyword evidence="2" id="KW-1185">Reference proteome</keyword>
<sequence>MPNIGRLRSNKRIALGGIIQCQALYTAFAWMEVCSITKYKDMTERFQRRTLLCVASGYSTISKPAIQVITGNPWLSLLAEERLALHTSILKSEHYVNGKVG</sequence>
<gene>
    <name evidence="1" type="ORF">QE152_g30128</name>
</gene>